<dbReference type="AlphaFoldDB" id="A0AAV4G6V2"/>
<proteinExistence type="predicted"/>
<dbReference type="EMBL" id="BMAT01008251">
    <property type="protein sequence ID" value="GFR81169.1"/>
    <property type="molecule type" value="Genomic_DNA"/>
</dbReference>
<sequence>MGRPLSDQSSNHVSRGIRPKFDRLALTLSTNPAGYRKAISVTPNASIPNPTQMFVMEEQRFIPQNSLFMEKTGLLRAAAELRLPVQVVEDMVVVDDVMPGIVR</sequence>
<comment type="caution">
    <text evidence="1">The sequence shown here is derived from an EMBL/GenBank/DDBJ whole genome shotgun (WGS) entry which is preliminary data.</text>
</comment>
<accession>A0AAV4G6V2</accession>
<dbReference type="Proteomes" id="UP000762676">
    <property type="component" value="Unassembled WGS sequence"/>
</dbReference>
<reference evidence="1 2" key="1">
    <citation type="journal article" date="2021" name="Elife">
        <title>Chloroplast acquisition without the gene transfer in kleptoplastic sea slugs, Plakobranchus ocellatus.</title>
        <authorList>
            <person name="Maeda T."/>
            <person name="Takahashi S."/>
            <person name="Yoshida T."/>
            <person name="Shimamura S."/>
            <person name="Takaki Y."/>
            <person name="Nagai Y."/>
            <person name="Toyoda A."/>
            <person name="Suzuki Y."/>
            <person name="Arimoto A."/>
            <person name="Ishii H."/>
            <person name="Satoh N."/>
            <person name="Nishiyama T."/>
            <person name="Hasebe M."/>
            <person name="Maruyama T."/>
            <person name="Minagawa J."/>
            <person name="Obokata J."/>
            <person name="Shigenobu S."/>
        </authorList>
    </citation>
    <scope>NUCLEOTIDE SEQUENCE [LARGE SCALE GENOMIC DNA]</scope>
</reference>
<name>A0AAV4G6V2_9GAST</name>
<evidence type="ECO:0000313" key="2">
    <source>
        <dbReference type="Proteomes" id="UP000762676"/>
    </source>
</evidence>
<gene>
    <name evidence="1" type="ORF">ElyMa_004063400</name>
</gene>
<keyword evidence="2" id="KW-1185">Reference proteome</keyword>
<organism evidence="1 2">
    <name type="scientific">Elysia marginata</name>
    <dbReference type="NCBI Taxonomy" id="1093978"/>
    <lineage>
        <taxon>Eukaryota</taxon>
        <taxon>Metazoa</taxon>
        <taxon>Spiralia</taxon>
        <taxon>Lophotrochozoa</taxon>
        <taxon>Mollusca</taxon>
        <taxon>Gastropoda</taxon>
        <taxon>Heterobranchia</taxon>
        <taxon>Euthyneura</taxon>
        <taxon>Panpulmonata</taxon>
        <taxon>Sacoglossa</taxon>
        <taxon>Placobranchoidea</taxon>
        <taxon>Plakobranchidae</taxon>
        <taxon>Elysia</taxon>
    </lineage>
</organism>
<protein>
    <submittedName>
        <fullName evidence="1">Uncharacterized protein</fullName>
    </submittedName>
</protein>
<evidence type="ECO:0000313" key="1">
    <source>
        <dbReference type="EMBL" id="GFR81169.1"/>
    </source>
</evidence>